<dbReference type="Pfam" id="PF04248">
    <property type="entry name" value="NTP_transf_9"/>
    <property type="match status" value="1"/>
</dbReference>
<sequence>MSPLAELAKKMFSHSGAENLRILDTEKRIRGILAGKVVFDSTKAKLVWEHKYFPQYWIPRSSFSEFATFPDDEAVSGIDSSSATISVSNRSIPALIVPSSFKSELAGYVKIEFKALDQWLEEQSHIIYHPKDPFHRVDVLSSGRHVKIEIDGVRIADTGSDGGVMSLWETNLPPRWYLPRTAVNWEYLQESQTHTGCPYKGEASYYHAMINGKKYEDVVWWYKFPLLESTLIQGMLCFYPDKVDMWVDGEKKRKEADIAARAKKEIEGSSQAKDAQ</sequence>
<protein>
    <recommendedName>
        <fullName evidence="1">DUF427 domain-containing protein</fullName>
    </recommendedName>
</protein>
<feature type="domain" description="DUF427" evidence="1">
    <location>
        <begin position="146"/>
        <end position="241"/>
    </location>
</feature>
<dbReference type="AlphaFoldDB" id="A0A8H7ATC6"/>
<organism evidence="2 3">
    <name type="scientific">Endocarpon pusillum</name>
    <dbReference type="NCBI Taxonomy" id="364733"/>
    <lineage>
        <taxon>Eukaryota</taxon>
        <taxon>Fungi</taxon>
        <taxon>Dikarya</taxon>
        <taxon>Ascomycota</taxon>
        <taxon>Pezizomycotina</taxon>
        <taxon>Eurotiomycetes</taxon>
        <taxon>Chaetothyriomycetidae</taxon>
        <taxon>Verrucariales</taxon>
        <taxon>Verrucariaceae</taxon>
        <taxon>Endocarpon</taxon>
    </lineage>
</organism>
<gene>
    <name evidence="2" type="ORF">GJ744_005885</name>
</gene>
<dbReference type="EMBL" id="JAACFV010000026">
    <property type="protein sequence ID" value="KAF7510785.1"/>
    <property type="molecule type" value="Genomic_DNA"/>
</dbReference>
<proteinExistence type="predicted"/>
<evidence type="ECO:0000259" key="1">
    <source>
        <dbReference type="Pfam" id="PF04248"/>
    </source>
</evidence>
<name>A0A8H7ATC6_9EURO</name>
<keyword evidence="3" id="KW-1185">Reference proteome</keyword>
<reference evidence="2" key="1">
    <citation type="submission" date="2020-02" db="EMBL/GenBank/DDBJ databases">
        <authorList>
            <person name="Palmer J.M."/>
        </authorList>
    </citation>
    <scope>NUCLEOTIDE SEQUENCE</scope>
    <source>
        <strain evidence="2">EPUS1.4</strain>
        <tissue evidence="2">Thallus</tissue>
    </source>
</reference>
<accession>A0A8H7ATC6</accession>
<dbReference type="InterPro" id="IPR038694">
    <property type="entry name" value="DUF427_sf"/>
</dbReference>
<evidence type="ECO:0000313" key="3">
    <source>
        <dbReference type="Proteomes" id="UP000606974"/>
    </source>
</evidence>
<dbReference type="Gene3D" id="2.170.150.40">
    <property type="entry name" value="Domain of unknown function (DUF427)"/>
    <property type="match status" value="2"/>
</dbReference>
<comment type="caution">
    <text evidence="2">The sequence shown here is derived from an EMBL/GenBank/DDBJ whole genome shotgun (WGS) entry which is preliminary data.</text>
</comment>
<dbReference type="Proteomes" id="UP000606974">
    <property type="component" value="Unassembled WGS sequence"/>
</dbReference>
<dbReference type="PANTHER" id="PTHR34310">
    <property type="entry name" value="DUF427 DOMAIN PROTEIN (AFU_ORTHOLOGUE AFUA_3G02220)"/>
    <property type="match status" value="1"/>
</dbReference>
<dbReference type="InterPro" id="IPR007361">
    <property type="entry name" value="DUF427"/>
</dbReference>
<dbReference type="OrthoDB" id="18996at2759"/>
<evidence type="ECO:0000313" key="2">
    <source>
        <dbReference type="EMBL" id="KAF7510785.1"/>
    </source>
</evidence>
<dbReference type="PANTHER" id="PTHR34310:SF9">
    <property type="entry name" value="BLR5716 PROTEIN"/>
    <property type="match status" value="1"/>
</dbReference>